<dbReference type="PANTHER" id="PTHR47966">
    <property type="entry name" value="BETA-SITE APP-CLEAVING ENZYME, ISOFORM A-RELATED"/>
    <property type="match status" value="1"/>
</dbReference>
<dbReference type="AlphaFoldDB" id="A0A074Z425"/>
<dbReference type="Pfam" id="PF00026">
    <property type="entry name" value="Asp"/>
    <property type="match status" value="1"/>
</dbReference>
<organism evidence="3 4">
    <name type="scientific">Opisthorchis viverrini</name>
    <name type="common">Southeast Asian liver fluke</name>
    <dbReference type="NCBI Taxonomy" id="6198"/>
    <lineage>
        <taxon>Eukaryota</taxon>
        <taxon>Metazoa</taxon>
        <taxon>Spiralia</taxon>
        <taxon>Lophotrochozoa</taxon>
        <taxon>Platyhelminthes</taxon>
        <taxon>Trematoda</taxon>
        <taxon>Digenea</taxon>
        <taxon>Opisthorchiida</taxon>
        <taxon>Opisthorchiata</taxon>
        <taxon>Opisthorchiidae</taxon>
        <taxon>Opisthorchis</taxon>
    </lineage>
</organism>
<dbReference type="Gene3D" id="2.40.70.10">
    <property type="entry name" value="Acid Proteases"/>
    <property type="match status" value="1"/>
</dbReference>
<dbReference type="InterPro" id="IPR033121">
    <property type="entry name" value="PEPTIDASE_A1"/>
</dbReference>
<dbReference type="GO" id="GO:0006508">
    <property type="term" value="P:proteolysis"/>
    <property type="evidence" value="ECO:0007669"/>
    <property type="project" value="InterPro"/>
</dbReference>
<dbReference type="KEGG" id="ovi:T265_09960"/>
<evidence type="ECO:0000259" key="2">
    <source>
        <dbReference type="PROSITE" id="PS51767"/>
    </source>
</evidence>
<evidence type="ECO:0000313" key="4">
    <source>
        <dbReference type="Proteomes" id="UP000054324"/>
    </source>
</evidence>
<gene>
    <name evidence="3" type="ORF">T265_09960</name>
</gene>
<reference evidence="3 4" key="1">
    <citation type="submission" date="2013-11" db="EMBL/GenBank/DDBJ databases">
        <title>Opisthorchis viverrini - life in the bile duct.</title>
        <authorList>
            <person name="Young N.D."/>
            <person name="Nagarajan N."/>
            <person name="Lin S.J."/>
            <person name="Korhonen P.K."/>
            <person name="Jex A.R."/>
            <person name="Hall R.S."/>
            <person name="Safavi-Hemami H."/>
            <person name="Kaewkong W."/>
            <person name="Bertrand D."/>
            <person name="Gao S."/>
            <person name="Seet Q."/>
            <person name="Wongkham S."/>
            <person name="Teh B.T."/>
            <person name="Wongkham C."/>
            <person name="Intapan P.M."/>
            <person name="Maleewong W."/>
            <person name="Yang X."/>
            <person name="Hu M."/>
            <person name="Wang Z."/>
            <person name="Hofmann A."/>
            <person name="Sternberg P.W."/>
            <person name="Tan P."/>
            <person name="Wang J."/>
            <person name="Gasser R.B."/>
        </authorList>
    </citation>
    <scope>NUCLEOTIDE SEQUENCE [LARGE SCALE GENOMIC DNA]</scope>
</reference>
<dbReference type="InterPro" id="IPR021109">
    <property type="entry name" value="Peptidase_aspartic_dom_sf"/>
</dbReference>
<feature type="domain" description="Peptidase A1" evidence="2">
    <location>
        <begin position="1"/>
        <end position="244"/>
    </location>
</feature>
<keyword evidence="4" id="KW-1185">Reference proteome</keyword>
<dbReference type="CTD" id="20324128"/>
<dbReference type="EMBL" id="KL596940">
    <property type="protein sequence ID" value="KER21803.1"/>
    <property type="molecule type" value="Genomic_DNA"/>
</dbReference>
<comment type="similarity">
    <text evidence="1">Belongs to the peptidase A1 family.</text>
</comment>
<dbReference type="InterPro" id="IPR001461">
    <property type="entry name" value="Aspartic_peptidase_A1"/>
</dbReference>
<dbReference type="SUPFAM" id="SSF50630">
    <property type="entry name" value="Acid proteases"/>
    <property type="match status" value="1"/>
</dbReference>
<dbReference type="GO" id="GO:0004190">
    <property type="term" value="F:aspartic-type endopeptidase activity"/>
    <property type="evidence" value="ECO:0007669"/>
    <property type="project" value="InterPro"/>
</dbReference>
<dbReference type="GeneID" id="20324128"/>
<proteinExistence type="inferred from homology"/>
<protein>
    <recommendedName>
        <fullName evidence="2">Peptidase A1 domain-containing protein</fullName>
    </recommendedName>
</protein>
<evidence type="ECO:0000256" key="1">
    <source>
        <dbReference type="ARBA" id="ARBA00007447"/>
    </source>
</evidence>
<dbReference type="STRING" id="6198.A0A074Z425"/>
<evidence type="ECO:0000313" key="3">
    <source>
        <dbReference type="EMBL" id="KER21803.1"/>
    </source>
</evidence>
<accession>A0A074Z425</accession>
<dbReference type="Proteomes" id="UP000054324">
    <property type="component" value="Unassembled WGS sequence"/>
</dbReference>
<name>A0A074Z425_OPIVI</name>
<dbReference type="PROSITE" id="PS51767">
    <property type="entry name" value="PEPTIDASE_A1"/>
    <property type="match status" value="1"/>
</dbReference>
<dbReference type="RefSeq" id="XP_009174458.1">
    <property type="nucleotide sequence ID" value="XM_009176194.1"/>
</dbReference>
<dbReference type="OrthoDB" id="6264479at2759"/>
<dbReference type="PANTHER" id="PTHR47966:SF51">
    <property type="entry name" value="BETA-SITE APP-CLEAVING ENZYME, ISOFORM A-RELATED"/>
    <property type="match status" value="1"/>
</dbReference>
<sequence length="248" mass="27624">MTYVQLDGYPVGPLVFSLLTIHSPNVRLPAIGDGYLGLGHPDVERTVTDFNILNVMSANQMIDYKRFTLFCVCAGHRNELEPDARIVFGSHNTINPGEFQMVSADVSRASWKIQVLSLGTPGRRISSRLSITTLDSTTWLSKASVDRARRINTALGATESGNLYVVNCNQVGQLPSLVITLQGVDLNLAPEQYIQREEVQGQQRCFSSIVPDPAIRTERMTLGMSFMQHFITMFDQQEKQVGFKPRVC</sequence>